<dbReference type="Pfam" id="PF14826">
    <property type="entry name" value="FACT-Spt16_Nlob"/>
    <property type="match status" value="1"/>
</dbReference>
<name>A0A2A4J444_HELVI</name>
<dbReference type="EMBL" id="NWSH01003113">
    <property type="protein sequence ID" value="PCG66917.1"/>
    <property type="molecule type" value="Genomic_DNA"/>
</dbReference>
<dbReference type="InterPro" id="IPR029149">
    <property type="entry name" value="Creatin/AminoP/Spt16_N"/>
</dbReference>
<evidence type="ECO:0000313" key="2">
    <source>
        <dbReference type="EMBL" id="PCG66917.1"/>
    </source>
</evidence>
<evidence type="ECO:0000259" key="1">
    <source>
        <dbReference type="Pfam" id="PF14826"/>
    </source>
</evidence>
<feature type="domain" description="FACT complex subunit SPT16 N-terminal lobe" evidence="1">
    <location>
        <begin position="6"/>
        <end position="61"/>
    </location>
</feature>
<protein>
    <recommendedName>
        <fullName evidence="1">FACT complex subunit SPT16 N-terminal lobe domain-containing protein</fullName>
    </recommendedName>
</protein>
<sequence>MSNISLDKETFYRRMKKLYAAWKAAAADSKSDDTLGKVDCLVSCVGVDEDTLYSKSTALQVCASFITLHVLKLKLLTAE</sequence>
<dbReference type="AlphaFoldDB" id="A0A2A4J444"/>
<reference evidence="2" key="1">
    <citation type="submission" date="2017-09" db="EMBL/GenBank/DDBJ databases">
        <title>Contemporary evolution of a Lepidopteran species, Heliothis virescens, in response to modern agricultural practices.</title>
        <authorList>
            <person name="Fritz M.L."/>
            <person name="Deyonke A.M."/>
            <person name="Papanicolaou A."/>
            <person name="Micinski S."/>
            <person name="Westbrook J."/>
            <person name="Gould F."/>
        </authorList>
    </citation>
    <scope>NUCLEOTIDE SEQUENCE [LARGE SCALE GENOMIC DNA]</scope>
    <source>
        <strain evidence="2">HvINT-</strain>
        <tissue evidence="2">Whole body</tissue>
    </source>
</reference>
<dbReference type="Gene3D" id="3.40.350.10">
    <property type="entry name" value="Creatinase/prolidase N-terminal domain"/>
    <property type="match status" value="1"/>
</dbReference>
<proteinExistence type="predicted"/>
<organism evidence="2">
    <name type="scientific">Heliothis virescens</name>
    <name type="common">Tobacco budworm moth</name>
    <dbReference type="NCBI Taxonomy" id="7102"/>
    <lineage>
        <taxon>Eukaryota</taxon>
        <taxon>Metazoa</taxon>
        <taxon>Ecdysozoa</taxon>
        <taxon>Arthropoda</taxon>
        <taxon>Hexapoda</taxon>
        <taxon>Insecta</taxon>
        <taxon>Pterygota</taxon>
        <taxon>Neoptera</taxon>
        <taxon>Endopterygota</taxon>
        <taxon>Lepidoptera</taxon>
        <taxon>Glossata</taxon>
        <taxon>Ditrysia</taxon>
        <taxon>Noctuoidea</taxon>
        <taxon>Noctuidae</taxon>
        <taxon>Heliothinae</taxon>
        <taxon>Heliothis</taxon>
    </lineage>
</organism>
<gene>
    <name evidence="2" type="ORF">B5V51_7086</name>
</gene>
<comment type="caution">
    <text evidence="2">The sequence shown here is derived from an EMBL/GenBank/DDBJ whole genome shotgun (WGS) entry which is preliminary data.</text>
</comment>
<dbReference type="InterPro" id="IPR029148">
    <property type="entry name" value="FACT-SPT16_Nlobe"/>
</dbReference>
<dbReference type="STRING" id="7102.A0A2A4J444"/>
<accession>A0A2A4J444</accession>